<evidence type="ECO:0000256" key="1">
    <source>
        <dbReference type="ARBA" id="ARBA00022801"/>
    </source>
</evidence>
<evidence type="ECO:0000313" key="3">
    <source>
        <dbReference type="EMBL" id="GAV67203.1"/>
    </source>
</evidence>
<dbReference type="InParanoid" id="A0A1Q3BHF7"/>
<evidence type="ECO:0000313" key="4">
    <source>
        <dbReference type="Proteomes" id="UP000187406"/>
    </source>
</evidence>
<feature type="domain" description="Retropepsins" evidence="2">
    <location>
        <begin position="15"/>
        <end position="77"/>
    </location>
</feature>
<keyword evidence="1" id="KW-0378">Hydrolase</keyword>
<name>A0A1Q3BHF7_CEPFO</name>
<comment type="caution">
    <text evidence="3">The sequence shown here is derived from an EMBL/GenBank/DDBJ whole genome shotgun (WGS) entry which is preliminary data.</text>
</comment>
<accession>A0A1Q3BHF7</accession>
<reference evidence="4" key="1">
    <citation type="submission" date="2016-04" db="EMBL/GenBank/DDBJ databases">
        <title>Cephalotus genome sequencing.</title>
        <authorList>
            <person name="Fukushima K."/>
            <person name="Hasebe M."/>
            <person name="Fang X."/>
        </authorList>
    </citation>
    <scope>NUCLEOTIDE SEQUENCE [LARGE SCALE GENOMIC DNA]</scope>
    <source>
        <strain evidence="4">cv. St1</strain>
    </source>
</reference>
<keyword evidence="4" id="KW-1185">Reference proteome</keyword>
<sequence length="129" mass="15178">FINFIEQITYQNWHINITIVIQDFFELTIALIDSGAQMNCIQEGLIPTKFFKKAKQRLSTANAQHQHLSPNQAKAQLFLTKRKILRPKTYKVQYLNWTWVVTNKNSEIERGTPRLVINYKSLNTALQWI</sequence>
<organism evidence="3 4">
    <name type="scientific">Cephalotus follicularis</name>
    <name type="common">Albany pitcher plant</name>
    <dbReference type="NCBI Taxonomy" id="3775"/>
    <lineage>
        <taxon>Eukaryota</taxon>
        <taxon>Viridiplantae</taxon>
        <taxon>Streptophyta</taxon>
        <taxon>Embryophyta</taxon>
        <taxon>Tracheophyta</taxon>
        <taxon>Spermatophyta</taxon>
        <taxon>Magnoliopsida</taxon>
        <taxon>eudicotyledons</taxon>
        <taxon>Gunneridae</taxon>
        <taxon>Pentapetalae</taxon>
        <taxon>rosids</taxon>
        <taxon>fabids</taxon>
        <taxon>Oxalidales</taxon>
        <taxon>Cephalotaceae</taxon>
        <taxon>Cephalotus</taxon>
    </lineage>
</organism>
<dbReference type="InterPro" id="IPR018061">
    <property type="entry name" value="Retropepsins"/>
</dbReference>
<feature type="non-terminal residue" evidence="3">
    <location>
        <position position="129"/>
    </location>
</feature>
<dbReference type="Pfam" id="PF00077">
    <property type="entry name" value="RVP"/>
    <property type="match status" value="1"/>
</dbReference>
<evidence type="ECO:0000259" key="2">
    <source>
        <dbReference type="Pfam" id="PF00077"/>
    </source>
</evidence>
<dbReference type="AlphaFoldDB" id="A0A1Q3BHF7"/>
<gene>
    <name evidence="3" type="ORF">CFOL_v3_10711</name>
</gene>
<dbReference type="GO" id="GO:0016787">
    <property type="term" value="F:hydrolase activity"/>
    <property type="evidence" value="ECO:0007669"/>
    <property type="project" value="UniProtKB-KW"/>
</dbReference>
<proteinExistence type="predicted"/>
<protein>
    <recommendedName>
        <fullName evidence="2">Retropepsins domain-containing protein</fullName>
    </recommendedName>
</protein>
<dbReference type="Proteomes" id="UP000187406">
    <property type="component" value="Unassembled WGS sequence"/>
</dbReference>
<feature type="non-terminal residue" evidence="3">
    <location>
        <position position="1"/>
    </location>
</feature>
<dbReference type="EMBL" id="BDDD01000526">
    <property type="protein sequence ID" value="GAV67203.1"/>
    <property type="molecule type" value="Genomic_DNA"/>
</dbReference>